<feature type="transmembrane region" description="Helical" evidence="10">
    <location>
        <begin position="241"/>
        <end position="266"/>
    </location>
</feature>
<gene>
    <name evidence="12" type="ORF">DIATSA_LOCUS5946</name>
</gene>
<feature type="domain" description="Potassium channel" evidence="11">
    <location>
        <begin position="190"/>
        <end position="268"/>
    </location>
</feature>
<dbReference type="GO" id="GO:0005886">
    <property type="term" value="C:plasma membrane"/>
    <property type="evidence" value="ECO:0007669"/>
    <property type="project" value="TreeGrafter"/>
</dbReference>
<evidence type="ECO:0000256" key="6">
    <source>
        <dbReference type="ARBA" id="ARBA00023136"/>
    </source>
</evidence>
<feature type="transmembrane region" description="Helical" evidence="10">
    <location>
        <begin position="208"/>
        <end position="229"/>
    </location>
</feature>
<reference evidence="12" key="1">
    <citation type="submission" date="2021-12" db="EMBL/GenBank/DDBJ databases">
        <authorList>
            <person name="King R."/>
        </authorList>
    </citation>
    <scope>NUCLEOTIDE SEQUENCE</scope>
</reference>
<comment type="similarity">
    <text evidence="8">Belongs to the two pore domain potassium channel (TC 1.A.1.8) family.</text>
</comment>
<feature type="region of interest" description="Disordered" evidence="9">
    <location>
        <begin position="878"/>
        <end position="911"/>
    </location>
</feature>
<feature type="transmembrane region" description="Helical" evidence="10">
    <location>
        <begin position="7"/>
        <end position="28"/>
    </location>
</feature>
<feature type="domain" description="Potassium channel" evidence="11">
    <location>
        <begin position="81"/>
        <end position="146"/>
    </location>
</feature>
<reference evidence="12" key="2">
    <citation type="submission" date="2022-10" db="EMBL/GenBank/DDBJ databases">
        <authorList>
            <consortium name="ENA_rothamsted_submissions"/>
            <consortium name="culmorum"/>
            <person name="King R."/>
        </authorList>
    </citation>
    <scope>NUCLEOTIDE SEQUENCE</scope>
</reference>
<organism evidence="12 13">
    <name type="scientific">Diatraea saccharalis</name>
    <name type="common">sugarcane borer</name>
    <dbReference type="NCBI Taxonomy" id="40085"/>
    <lineage>
        <taxon>Eukaryota</taxon>
        <taxon>Metazoa</taxon>
        <taxon>Ecdysozoa</taxon>
        <taxon>Arthropoda</taxon>
        <taxon>Hexapoda</taxon>
        <taxon>Insecta</taxon>
        <taxon>Pterygota</taxon>
        <taxon>Neoptera</taxon>
        <taxon>Endopterygota</taxon>
        <taxon>Lepidoptera</taxon>
        <taxon>Glossata</taxon>
        <taxon>Ditrysia</taxon>
        <taxon>Pyraloidea</taxon>
        <taxon>Crambidae</taxon>
        <taxon>Crambinae</taxon>
        <taxon>Diatraea</taxon>
    </lineage>
</organism>
<dbReference type="InterPro" id="IPR013099">
    <property type="entry name" value="K_chnl_dom"/>
</dbReference>
<dbReference type="AlphaFoldDB" id="A0A9N9R2Q5"/>
<keyword evidence="7 8" id="KW-0407">Ion channel</keyword>
<dbReference type="OrthoDB" id="297496at2759"/>
<keyword evidence="13" id="KW-1185">Reference proteome</keyword>
<dbReference type="SUPFAM" id="SSF81324">
    <property type="entry name" value="Voltage-gated potassium channels"/>
    <property type="match status" value="2"/>
</dbReference>
<evidence type="ECO:0000256" key="8">
    <source>
        <dbReference type="RuleBase" id="RU003857"/>
    </source>
</evidence>
<evidence type="ECO:0000313" key="12">
    <source>
        <dbReference type="EMBL" id="CAG9788110.1"/>
    </source>
</evidence>
<evidence type="ECO:0000256" key="1">
    <source>
        <dbReference type="ARBA" id="ARBA00004141"/>
    </source>
</evidence>
<feature type="region of interest" description="Disordered" evidence="9">
    <location>
        <begin position="516"/>
        <end position="543"/>
    </location>
</feature>
<evidence type="ECO:0000313" key="13">
    <source>
        <dbReference type="Proteomes" id="UP001153714"/>
    </source>
</evidence>
<evidence type="ECO:0000256" key="3">
    <source>
        <dbReference type="ARBA" id="ARBA00022692"/>
    </source>
</evidence>
<dbReference type="PANTHER" id="PTHR11003">
    <property type="entry name" value="POTASSIUM CHANNEL, SUBFAMILY K"/>
    <property type="match status" value="1"/>
</dbReference>
<evidence type="ECO:0000259" key="11">
    <source>
        <dbReference type="Pfam" id="PF07885"/>
    </source>
</evidence>
<dbReference type="Pfam" id="PF07885">
    <property type="entry name" value="Ion_trans_2"/>
    <property type="match status" value="2"/>
</dbReference>
<feature type="transmembrane region" description="Helical" evidence="10">
    <location>
        <begin position="169"/>
        <end position="202"/>
    </location>
</feature>
<feature type="region of interest" description="Disordered" evidence="9">
    <location>
        <begin position="944"/>
        <end position="1028"/>
    </location>
</feature>
<evidence type="ECO:0000256" key="5">
    <source>
        <dbReference type="ARBA" id="ARBA00023065"/>
    </source>
</evidence>
<dbReference type="GO" id="GO:0030322">
    <property type="term" value="P:stabilization of membrane potential"/>
    <property type="evidence" value="ECO:0007669"/>
    <property type="project" value="TreeGrafter"/>
</dbReference>
<keyword evidence="6 10" id="KW-0472">Membrane</keyword>
<dbReference type="PANTHER" id="PTHR11003:SF352">
    <property type="entry name" value="BCDNA.GH04802-RELATED"/>
    <property type="match status" value="1"/>
</dbReference>
<evidence type="ECO:0000256" key="2">
    <source>
        <dbReference type="ARBA" id="ARBA00022448"/>
    </source>
</evidence>
<protein>
    <recommendedName>
        <fullName evidence="11">Potassium channel domain-containing protein</fullName>
    </recommendedName>
</protein>
<evidence type="ECO:0000256" key="4">
    <source>
        <dbReference type="ARBA" id="ARBA00022989"/>
    </source>
</evidence>
<feature type="transmembrane region" description="Helical" evidence="10">
    <location>
        <begin position="122"/>
        <end position="148"/>
    </location>
</feature>
<dbReference type="GO" id="GO:0022841">
    <property type="term" value="F:potassium ion leak channel activity"/>
    <property type="evidence" value="ECO:0007669"/>
    <property type="project" value="TreeGrafter"/>
</dbReference>
<keyword evidence="2 8" id="KW-0813">Transport</keyword>
<keyword evidence="4 10" id="KW-1133">Transmembrane helix</keyword>
<feature type="region of interest" description="Disordered" evidence="9">
    <location>
        <begin position="787"/>
        <end position="807"/>
    </location>
</feature>
<evidence type="ECO:0000256" key="10">
    <source>
        <dbReference type="SAM" id="Phobius"/>
    </source>
</evidence>
<dbReference type="Gene3D" id="1.10.287.70">
    <property type="match status" value="1"/>
</dbReference>
<dbReference type="InterPro" id="IPR003280">
    <property type="entry name" value="2pore_dom_K_chnl"/>
</dbReference>
<sequence>MMSKKQLACMLALHIVYLLVGASIFYHIESPLEVAQRAEEKLERLEIQNLLYENYIPDDPEKQDSILRKLSAYCGKPMFNFTTEDEEEPYKWDFYHSFFFSYTVVSTIGYGNLAPTVHLSRILMIFYGLFGIPINGILLANLGEYFGLQLISVYRKYKRRNIKRANNLNYYFTNLGMLGQIFLYLVPGFLFFIFLPACIFVVFEGWDYVAAVYYAFVTLTTIGFGDLVAGTVNNGFKYGYFFTYQIFLIVWITFGLGYIVMLLGFITSGMRSESVHRIEQKLAYQLKSTQNKILQGFTKDITNIRKIINEANLIKLKPVYVDATPCLYRSSSCPTFTFDVEPRGPIVKRKRANSENIQLSAKDLLRIQSDTDLLGIDKEKTFTASAIVKPAELLARVVNVLGGLESQSEKGIHMFDDDHILATEKSPPVFSIGQNIITNTPKRTRALSIAVPNYRKDSVVNMNKDHDFTWTNGDSAEKFRKEANFRSGKLSLPNQISPVAIEETSQPRNLLQRLFRKSSSTESADVQEVNENKSKPRRGSIFPTFNLRGQEKSEEDIYKEKTKKGRSSIFPSFDFGRDSDDDMASAYKEKTKRGRHSIFPSFDFSEDEDTAAMKSYQQKTKRHSIFPTFDFSEDEDERAAKAYREKTKSGRHSIFPTFDFSDPDEDDAKRYKEKTSKGRHSIFPSFDFSGMTSNDDEDDDTIDEEQLQKYKNRTKKGRLSLFPTFGRSKKSDDETMPESSDELVEYKNKTRHGRLSLFPTFGKDRKNSTNDEPNDLEASIREYQRQTKRGRNSCFAGNNKDEGSTSFERELENYRNKTKRGRGSLFDPDVNLSELPENEQVKVLEQTSVADLIRALAVLETANQSSEPHGLLGLLSEAAAPPKRRGSIRPDFTMATSSHEETEEVPGPRRRRISARAAAPLFAPTLETVVAGAELQLTAAASRENRMTMISPPPPYSERDEGSSNNAEEIQKPRVRRYSPAPGDPSKSTGPVPRLFSRMRKDTTNVEEGSPRRGSLTDIVIDSNKDST</sequence>
<evidence type="ECO:0000256" key="7">
    <source>
        <dbReference type="ARBA" id="ARBA00023303"/>
    </source>
</evidence>
<keyword evidence="3 8" id="KW-0812">Transmembrane</keyword>
<keyword evidence="5 8" id="KW-0406">Ion transport</keyword>
<name>A0A9N9R2Q5_9NEOP</name>
<feature type="compositionally biased region" description="Basic and acidic residues" evidence="9">
    <location>
        <begin position="667"/>
        <end position="676"/>
    </location>
</feature>
<accession>A0A9N9R2Q5</accession>
<dbReference type="GO" id="GO:0015271">
    <property type="term" value="F:outward rectifier potassium channel activity"/>
    <property type="evidence" value="ECO:0007669"/>
    <property type="project" value="TreeGrafter"/>
</dbReference>
<feature type="region of interest" description="Disordered" evidence="9">
    <location>
        <begin position="654"/>
        <end position="701"/>
    </location>
</feature>
<proteinExistence type="inferred from homology"/>
<evidence type="ECO:0000256" key="9">
    <source>
        <dbReference type="SAM" id="MobiDB-lite"/>
    </source>
</evidence>
<dbReference type="Proteomes" id="UP001153714">
    <property type="component" value="Chromosome 19"/>
</dbReference>
<comment type="subcellular location">
    <subcellularLocation>
        <location evidence="1">Membrane</location>
        <topology evidence="1">Multi-pass membrane protein</topology>
    </subcellularLocation>
</comment>
<dbReference type="EMBL" id="OU893350">
    <property type="protein sequence ID" value="CAG9788110.1"/>
    <property type="molecule type" value="Genomic_DNA"/>
</dbReference>
<dbReference type="PRINTS" id="PR01333">
    <property type="entry name" value="2POREKCHANEL"/>
</dbReference>